<dbReference type="GO" id="GO:0047343">
    <property type="term" value="F:glucose-1-phosphate cytidylyltransferase activity"/>
    <property type="evidence" value="ECO:0007669"/>
    <property type="project" value="InterPro"/>
</dbReference>
<dbReference type="InterPro" id="IPR013446">
    <property type="entry name" value="G1P_cyt_trans-like"/>
</dbReference>
<dbReference type="AlphaFoldDB" id="A0A382JGS3"/>
<feature type="domain" description="Nucleotidyl transferase" evidence="1">
    <location>
        <begin position="14"/>
        <end position="132"/>
    </location>
</feature>
<dbReference type="SUPFAM" id="SSF53448">
    <property type="entry name" value="Nucleotide-diphospho-sugar transferases"/>
    <property type="match status" value="1"/>
</dbReference>
<protein>
    <recommendedName>
        <fullName evidence="1">Nucleotidyl transferase domain-containing protein</fullName>
    </recommendedName>
</protein>
<reference evidence="2" key="1">
    <citation type="submission" date="2018-05" db="EMBL/GenBank/DDBJ databases">
        <authorList>
            <person name="Lanie J.A."/>
            <person name="Ng W.-L."/>
            <person name="Kazmierczak K.M."/>
            <person name="Andrzejewski T.M."/>
            <person name="Davidsen T.M."/>
            <person name="Wayne K.J."/>
            <person name="Tettelin H."/>
            <person name="Glass J.I."/>
            <person name="Rusch D."/>
            <person name="Podicherti R."/>
            <person name="Tsui H.-C.T."/>
            <person name="Winkler M.E."/>
        </authorList>
    </citation>
    <scope>NUCLEOTIDE SEQUENCE</scope>
</reference>
<sequence>LHLEDTMTGGRLKRVAKYVQDEEFFCMTYGDGLADVNVSKLIEFHQKNNLSATLTATAGRSRFGVLDVRDGLVNSFAEKPTLDQAMINGGFFVLSPKVLDYIEGDNTVWEKEPMEALAQQKQLTAFVHEGFWQPMDTLRDKTYLQSLWLSNKAPWKTW</sequence>
<name>A0A382JGS3_9ZZZZ</name>
<organism evidence="2">
    <name type="scientific">marine metagenome</name>
    <dbReference type="NCBI Taxonomy" id="408172"/>
    <lineage>
        <taxon>unclassified sequences</taxon>
        <taxon>metagenomes</taxon>
        <taxon>ecological metagenomes</taxon>
    </lineage>
</organism>
<dbReference type="PANTHER" id="PTHR47183">
    <property type="entry name" value="GLUCOSE-1-PHOSPHATE CYTIDYLYLTRANSFERASE-RELATED"/>
    <property type="match status" value="1"/>
</dbReference>
<dbReference type="EMBL" id="UINC01073861">
    <property type="protein sequence ID" value="SVC10562.1"/>
    <property type="molecule type" value="Genomic_DNA"/>
</dbReference>
<dbReference type="PANTHER" id="PTHR47183:SF1">
    <property type="entry name" value="GLUCOSE-1-PHOSPHATE CYTIDYLYLTRANSFERASE"/>
    <property type="match status" value="1"/>
</dbReference>
<feature type="non-terminal residue" evidence="2">
    <location>
        <position position="1"/>
    </location>
</feature>
<dbReference type="Pfam" id="PF00483">
    <property type="entry name" value="NTP_transferase"/>
    <property type="match status" value="1"/>
</dbReference>
<dbReference type="InterPro" id="IPR005835">
    <property type="entry name" value="NTP_transferase_dom"/>
</dbReference>
<evidence type="ECO:0000313" key="2">
    <source>
        <dbReference type="EMBL" id="SVC10562.1"/>
    </source>
</evidence>
<dbReference type="Gene3D" id="3.90.550.10">
    <property type="entry name" value="Spore Coat Polysaccharide Biosynthesis Protein SpsA, Chain A"/>
    <property type="match status" value="1"/>
</dbReference>
<dbReference type="InterPro" id="IPR029044">
    <property type="entry name" value="Nucleotide-diphossugar_trans"/>
</dbReference>
<proteinExistence type="predicted"/>
<accession>A0A382JGS3</accession>
<gene>
    <name evidence="2" type="ORF">METZ01_LOCUS263416</name>
</gene>
<evidence type="ECO:0000259" key="1">
    <source>
        <dbReference type="Pfam" id="PF00483"/>
    </source>
</evidence>